<dbReference type="Proteomes" id="UP000053095">
    <property type="component" value="Unassembled WGS sequence"/>
</dbReference>
<evidence type="ECO:0000313" key="2">
    <source>
        <dbReference type="EMBL" id="GAM39976.1"/>
    </source>
</evidence>
<feature type="compositionally biased region" description="Low complexity" evidence="1">
    <location>
        <begin position="91"/>
        <end position="110"/>
    </location>
</feature>
<evidence type="ECO:0000313" key="3">
    <source>
        <dbReference type="Proteomes" id="UP000053095"/>
    </source>
</evidence>
<feature type="compositionally biased region" description="Basic and acidic residues" evidence="1">
    <location>
        <begin position="1"/>
        <end position="10"/>
    </location>
</feature>
<dbReference type="AlphaFoldDB" id="A0A6V8HGA0"/>
<feature type="compositionally biased region" description="Polar residues" evidence="1">
    <location>
        <begin position="111"/>
        <end position="126"/>
    </location>
</feature>
<organism evidence="2 3">
    <name type="scientific">Talaromyces pinophilus</name>
    <name type="common">Penicillium pinophilum</name>
    <dbReference type="NCBI Taxonomy" id="128442"/>
    <lineage>
        <taxon>Eukaryota</taxon>
        <taxon>Fungi</taxon>
        <taxon>Dikarya</taxon>
        <taxon>Ascomycota</taxon>
        <taxon>Pezizomycotina</taxon>
        <taxon>Eurotiomycetes</taxon>
        <taxon>Eurotiomycetidae</taxon>
        <taxon>Eurotiales</taxon>
        <taxon>Trichocomaceae</taxon>
        <taxon>Talaromyces</taxon>
        <taxon>Talaromyces sect. Talaromyces</taxon>
    </lineage>
</organism>
<accession>A0A6V8HGA0</accession>
<keyword evidence="3" id="KW-1185">Reference proteome</keyword>
<sequence>MEMPDTHPIDSDAQPAPKFDGLSPSSSLSSDTSSLSPPSSTKHHHRRFLSLDNIEETSTRILTRIRSRSPLPRSSSPSADNKRRRSPPPLQSSSAVSTSTSPTSPLSPSSIERTYSPTDMSPTSSHHPQRPNMGHRDASSSTIDSSERSRSDSYKRYSGTINHYGRHSNDWLFGGFSVRDTLRDGIEKLKGHNERDS</sequence>
<feature type="compositionally biased region" description="Low complexity" evidence="1">
    <location>
        <begin position="22"/>
        <end position="40"/>
    </location>
</feature>
<name>A0A6V8HGA0_TALPI</name>
<evidence type="ECO:0000256" key="1">
    <source>
        <dbReference type="SAM" id="MobiDB-lite"/>
    </source>
</evidence>
<feature type="compositionally biased region" description="Low complexity" evidence="1">
    <location>
        <begin position="59"/>
        <end position="78"/>
    </location>
</feature>
<dbReference type="EMBL" id="DF933830">
    <property type="protein sequence ID" value="GAM39976.1"/>
    <property type="molecule type" value="Genomic_DNA"/>
</dbReference>
<gene>
    <name evidence="2" type="ORF">TCE0_034f11961</name>
</gene>
<feature type="region of interest" description="Disordered" evidence="1">
    <location>
        <begin position="1"/>
        <end position="161"/>
    </location>
</feature>
<comment type="caution">
    <text evidence="2">The sequence shown here is derived from an EMBL/GenBank/DDBJ whole genome shotgun (WGS) entry which is preliminary data.</text>
</comment>
<protein>
    <submittedName>
        <fullName evidence="2">Uncharacterized protein</fullName>
    </submittedName>
</protein>
<proteinExistence type="predicted"/>
<reference evidence="3" key="1">
    <citation type="journal article" date="2015" name="Genome Announc.">
        <title>Draft genome sequence of Talaromyces cellulolyticus strain Y-94, a source of lignocellulosic biomass-degrading enzymes.</title>
        <authorList>
            <person name="Fujii T."/>
            <person name="Koike H."/>
            <person name="Sawayama S."/>
            <person name="Yano S."/>
            <person name="Inoue H."/>
        </authorList>
    </citation>
    <scope>NUCLEOTIDE SEQUENCE [LARGE SCALE GENOMIC DNA]</scope>
    <source>
        <strain evidence="3">Y-94</strain>
    </source>
</reference>
<feature type="compositionally biased region" description="Basic and acidic residues" evidence="1">
    <location>
        <begin position="145"/>
        <end position="155"/>
    </location>
</feature>